<dbReference type="InterPro" id="IPR027417">
    <property type="entry name" value="P-loop_NTPase"/>
</dbReference>
<comment type="caution">
    <text evidence="1">The sequence shown here is derived from an EMBL/GenBank/DDBJ whole genome shotgun (WGS) entry which is preliminary data.</text>
</comment>
<dbReference type="SUPFAM" id="SSF52540">
    <property type="entry name" value="P-loop containing nucleoside triphosphate hydrolases"/>
    <property type="match status" value="1"/>
</dbReference>
<reference evidence="2" key="1">
    <citation type="submission" date="2023-07" db="EMBL/GenBank/DDBJ databases">
        <title>Whole genome shotgun sequence of Streptomyces achromogenes subsp. rubradiris NBRC 14000.</title>
        <authorList>
            <person name="Komaki H."/>
            <person name="Tamura T."/>
        </authorList>
    </citation>
    <scope>NUCLEOTIDE SEQUENCE [LARGE SCALE GENOMIC DNA]</scope>
    <source>
        <strain evidence="2">NBRC 14000</strain>
    </source>
</reference>
<evidence type="ECO:0000313" key="1">
    <source>
        <dbReference type="EMBL" id="GHI52612.1"/>
    </source>
</evidence>
<organism evidence="1 2">
    <name type="scientific">Streptomyces rubradiris</name>
    <name type="common">Streptomyces achromogenes subsp. rubradiris</name>
    <dbReference type="NCBI Taxonomy" id="285531"/>
    <lineage>
        <taxon>Bacteria</taxon>
        <taxon>Bacillati</taxon>
        <taxon>Actinomycetota</taxon>
        <taxon>Actinomycetes</taxon>
        <taxon>Kitasatosporales</taxon>
        <taxon>Streptomycetaceae</taxon>
        <taxon>Streptomyces</taxon>
    </lineage>
</organism>
<dbReference type="PRINTS" id="PR00364">
    <property type="entry name" value="DISEASERSIST"/>
</dbReference>
<accession>A0ABQ3R9T7</accession>
<name>A0ABQ3R9T7_STRRR</name>
<dbReference type="EMBL" id="BNEA01000007">
    <property type="protein sequence ID" value="GHI52612.1"/>
    <property type="molecule type" value="Genomic_DNA"/>
</dbReference>
<protein>
    <recommendedName>
        <fullName evidence="3">NB-ARC domain-containing protein</fullName>
    </recommendedName>
</protein>
<dbReference type="PANTHER" id="PTHR47691:SF3">
    <property type="entry name" value="HTH-TYPE TRANSCRIPTIONAL REGULATOR RV0890C-RELATED"/>
    <property type="match status" value="1"/>
</dbReference>
<proteinExistence type="predicted"/>
<dbReference type="Proteomes" id="UP000646738">
    <property type="component" value="Unassembled WGS sequence"/>
</dbReference>
<gene>
    <name evidence="1" type="ORF">Srubr_24580</name>
</gene>
<evidence type="ECO:0000313" key="2">
    <source>
        <dbReference type="Proteomes" id="UP000646738"/>
    </source>
</evidence>
<dbReference type="PANTHER" id="PTHR47691">
    <property type="entry name" value="REGULATOR-RELATED"/>
    <property type="match status" value="1"/>
</dbReference>
<dbReference type="Gene3D" id="3.40.50.300">
    <property type="entry name" value="P-loop containing nucleotide triphosphate hydrolases"/>
    <property type="match status" value="1"/>
</dbReference>
<sequence length="464" mass="49027">MVVPQVLDPGKARTMDEFIGELRLLKAWAGGPSITEITRRVHQDWRRAGRPRTEWPARSTIGNCFLPGRRRPNPDLLLAVVRALAGGDEATVALWRQALRTVLGQAEAAARVRACDRLPAGPSPLLGRTRAASAAEAALMVGGRPGVVVLEGAAGVGKTSLALHVARRVAAGSSAGAPVLFARLRGFAPTGPAADPAAVLETFLRLLGVTGDRIPYGVTARAALYRQLLAGTGALVVLDDAADTEQVRPLLPGDPACRTLVTSRRTMRALPGATRLTVDPLAPDDSVALLRWTAGADPLATDTAALQRIAADLGHLPLALTLIGRHMRQHTGWTLADYHRQTVVPLALEEGVRRAIAASDAQTGPDARKLLRLLALHPLDRTDTTVAVALAGECEQAVRSHLDALCAAHLLTETEPGRFRMSALVRAYAGERLGIDLPATSIRQALRRVRAHTEAAGTAGVLAA</sequence>
<evidence type="ECO:0008006" key="3">
    <source>
        <dbReference type="Google" id="ProtNLM"/>
    </source>
</evidence>
<keyword evidence="2" id="KW-1185">Reference proteome</keyword>